<evidence type="ECO:0000313" key="1">
    <source>
        <dbReference type="EMBL" id="CAB4724687.1"/>
    </source>
</evidence>
<dbReference type="EMBL" id="CAFABA010000007">
    <property type="protein sequence ID" value="CAB4815553.1"/>
    <property type="molecule type" value="Genomic_DNA"/>
</dbReference>
<dbReference type="EMBL" id="CAEZYR010000001">
    <property type="protein sequence ID" value="CAB4724687.1"/>
    <property type="molecule type" value="Genomic_DNA"/>
</dbReference>
<sequence length="110" mass="11580">MSERPDLELGAAERAAFLGEVLEGGAPVAYSIAGRDGYPLVGLVDATFVDGVLVLDGEEPLDGKDACVIVERGATYDDITAVIARGVIRGRAMPLDDLMSFAFAKLGRRP</sequence>
<proteinExistence type="predicted"/>
<name>A0A6J6Z519_9ZZZZ</name>
<dbReference type="EMBL" id="CAFBMH010000016">
    <property type="protein sequence ID" value="CAB4897872.1"/>
    <property type="molecule type" value="Genomic_DNA"/>
</dbReference>
<protein>
    <submittedName>
        <fullName evidence="2">Unannotated protein</fullName>
    </submittedName>
</protein>
<evidence type="ECO:0000313" key="2">
    <source>
        <dbReference type="EMBL" id="CAB4815553.1"/>
    </source>
</evidence>
<organism evidence="2">
    <name type="scientific">freshwater metagenome</name>
    <dbReference type="NCBI Taxonomy" id="449393"/>
    <lineage>
        <taxon>unclassified sequences</taxon>
        <taxon>metagenomes</taxon>
        <taxon>ecological metagenomes</taxon>
    </lineage>
</organism>
<gene>
    <name evidence="1" type="ORF">UFOPK2754_00057</name>
    <name evidence="2" type="ORF">UFOPK3139_00325</name>
    <name evidence="3" type="ORF">UFOPK3543_00687</name>
</gene>
<evidence type="ECO:0000313" key="3">
    <source>
        <dbReference type="EMBL" id="CAB4897872.1"/>
    </source>
</evidence>
<reference evidence="2" key="1">
    <citation type="submission" date="2020-05" db="EMBL/GenBank/DDBJ databases">
        <authorList>
            <person name="Chiriac C."/>
            <person name="Salcher M."/>
            <person name="Ghai R."/>
            <person name="Kavagutti S V."/>
        </authorList>
    </citation>
    <scope>NUCLEOTIDE SEQUENCE</scope>
</reference>
<dbReference type="AlphaFoldDB" id="A0A6J6Z519"/>
<accession>A0A6J6Z519</accession>